<keyword evidence="2" id="KW-1185">Reference proteome</keyword>
<name>A0A1G9XU81_9FIRM</name>
<dbReference type="Proteomes" id="UP000199182">
    <property type="component" value="Unassembled WGS sequence"/>
</dbReference>
<dbReference type="EMBL" id="FNID01000009">
    <property type="protein sequence ID" value="SDN00344.1"/>
    <property type="molecule type" value="Genomic_DNA"/>
</dbReference>
<dbReference type="STRING" id="258515.SAMN05192585_10947"/>
<proteinExistence type="predicted"/>
<dbReference type="AlphaFoldDB" id="A0A1G9XU81"/>
<gene>
    <name evidence="1" type="ORF">SAMN05192585_10947</name>
</gene>
<evidence type="ECO:0000313" key="2">
    <source>
        <dbReference type="Proteomes" id="UP000199182"/>
    </source>
</evidence>
<protein>
    <submittedName>
        <fullName evidence="1">Uncharacterized protein</fullName>
    </submittedName>
</protein>
<organism evidence="1 2">
    <name type="scientific">Acetanaerobacterium elongatum</name>
    <dbReference type="NCBI Taxonomy" id="258515"/>
    <lineage>
        <taxon>Bacteria</taxon>
        <taxon>Bacillati</taxon>
        <taxon>Bacillota</taxon>
        <taxon>Clostridia</taxon>
        <taxon>Eubacteriales</taxon>
        <taxon>Oscillospiraceae</taxon>
        <taxon>Acetanaerobacterium</taxon>
    </lineage>
</organism>
<evidence type="ECO:0000313" key="1">
    <source>
        <dbReference type="EMBL" id="SDN00344.1"/>
    </source>
</evidence>
<reference evidence="1 2" key="1">
    <citation type="submission" date="2016-10" db="EMBL/GenBank/DDBJ databases">
        <authorList>
            <person name="de Groot N.N."/>
        </authorList>
    </citation>
    <scope>NUCLEOTIDE SEQUENCE [LARGE SCALE GENOMIC DNA]</scope>
    <source>
        <strain evidence="1 2">CGMCC 1.5012</strain>
    </source>
</reference>
<accession>A0A1G9XU81</accession>
<sequence>MPHRTSVQNPWGIGDAAPYIPPQNAVNIRGYPFGGEAPEHLSPSRIKKSWTISALKCGRGLGVGLIRRPMPRGIHAATGETAGEHSSPLQAGHFLRWLQGQKKDRLERLARMLDAEHLQLFLV</sequence>